<dbReference type="CDD" id="cd02248">
    <property type="entry name" value="Peptidase_C1A"/>
    <property type="match status" value="1"/>
</dbReference>
<dbReference type="AlphaFoldDB" id="R4N047"/>
<dbReference type="FunFam" id="3.90.70.10:FF:000006">
    <property type="entry name" value="Cathepsin S"/>
    <property type="match status" value="1"/>
</dbReference>
<feature type="signal peptide" evidence="7">
    <location>
        <begin position="1"/>
        <end position="21"/>
    </location>
</feature>
<dbReference type="SMART" id="SM00848">
    <property type="entry name" value="Inhibitor_I29"/>
    <property type="match status" value="1"/>
</dbReference>
<proteinExistence type="evidence at transcript level"/>
<name>R4N047_SINCO</name>
<dbReference type="PANTHER" id="PTHR12411">
    <property type="entry name" value="CYSTEINE PROTEASE FAMILY C1-RELATED"/>
    <property type="match status" value="1"/>
</dbReference>
<dbReference type="GO" id="GO:0008234">
    <property type="term" value="F:cysteine-type peptidase activity"/>
    <property type="evidence" value="ECO:0007669"/>
    <property type="project" value="UniProtKB-KW"/>
</dbReference>
<keyword evidence="2" id="KW-0645">Protease</keyword>
<dbReference type="InterPro" id="IPR013128">
    <property type="entry name" value="Peptidase_C1A"/>
</dbReference>
<keyword evidence="3" id="KW-0378">Hydrolase</keyword>
<keyword evidence="7" id="KW-0732">Signal</keyword>
<evidence type="ECO:0000256" key="6">
    <source>
        <dbReference type="ARBA" id="ARBA00023157"/>
    </source>
</evidence>
<evidence type="ECO:0000256" key="7">
    <source>
        <dbReference type="SAM" id="SignalP"/>
    </source>
</evidence>
<dbReference type="Pfam" id="PF00112">
    <property type="entry name" value="Peptidase_C1"/>
    <property type="match status" value="1"/>
</dbReference>
<evidence type="ECO:0000256" key="4">
    <source>
        <dbReference type="ARBA" id="ARBA00022807"/>
    </source>
</evidence>
<evidence type="ECO:0000256" key="5">
    <source>
        <dbReference type="ARBA" id="ARBA00023145"/>
    </source>
</evidence>
<dbReference type="Pfam" id="PF08246">
    <property type="entry name" value="Inhibitor_I29"/>
    <property type="match status" value="1"/>
</dbReference>
<dbReference type="GO" id="GO:0006508">
    <property type="term" value="P:proteolysis"/>
    <property type="evidence" value="ECO:0007669"/>
    <property type="project" value="UniProtKB-KW"/>
</dbReference>
<dbReference type="SUPFAM" id="SSF54001">
    <property type="entry name" value="Cysteine proteinases"/>
    <property type="match status" value="1"/>
</dbReference>
<dbReference type="EMBL" id="KC874992">
    <property type="protein sequence ID" value="AGL33707.1"/>
    <property type="molecule type" value="mRNA"/>
</dbReference>
<dbReference type="InterPro" id="IPR000169">
    <property type="entry name" value="Pept_cys_AS"/>
</dbReference>
<dbReference type="InterPro" id="IPR039417">
    <property type="entry name" value="Peptidase_C1A_papain-like"/>
</dbReference>
<feature type="domain" description="Peptidase C1A papain C-terminal" evidence="8">
    <location>
        <begin position="130"/>
        <end position="344"/>
    </location>
</feature>
<dbReference type="Gene3D" id="3.90.70.10">
    <property type="entry name" value="Cysteine proteinases"/>
    <property type="match status" value="1"/>
</dbReference>
<dbReference type="PROSITE" id="PS00640">
    <property type="entry name" value="THIOL_PROTEASE_ASN"/>
    <property type="match status" value="1"/>
</dbReference>
<dbReference type="InterPro" id="IPR038765">
    <property type="entry name" value="Papain-like_cys_pep_sf"/>
</dbReference>
<dbReference type="InterPro" id="IPR025660">
    <property type="entry name" value="Pept_his_AS"/>
</dbReference>
<reference evidence="10" key="1">
    <citation type="journal article" date="2013" name="Fish Shellfish Immunol.">
        <title>Molecular characterization and expression analysis of four cathepsin L genes in the razor clam, Sinonovacula constricta.</title>
        <authorList>
            <person name="Niu D."/>
            <person name="Jin K."/>
            <person name="Wang L."/>
            <person name="Feng B."/>
            <person name="Li J."/>
        </authorList>
    </citation>
    <scope>NUCLEOTIDE SEQUENCE</scope>
</reference>
<dbReference type="PRINTS" id="PR00705">
    <property type="entry name" value="PAPAIN"/>
</dbReference>
<dbReference type="SMART" id="SM00645">
    <property type="entry name" value="Pept_C1"/>
    <property type="match status" value="1"/>
</dbReference>
<dbReference type="InterPro" id="IPR000668">
    <property type="entry name" value="Peptidase_C1A_C"/>
</dbReference>
<dbReference type="PROSITE" id="PS00139">
    <property type="entry name" value="THIOL_PROTEASE_CYS"/>
    <property type="match status" value="1"/>
</dbReference>
<evidence type="ECO:0000256" key="3">
    <source>
        <dbReference type="ARBA" id="ARBA00022801"/>
    </source>
</evidence>
<protein>
    <submittedName>
        <fullName evidence="10">Cathepsin L4</fullName>
    </submittedName>
</protein>
<comment type="similarity">
    <text evidence="1">Belongs to the peptidase C1 family.</text>
</comment>
<evidence type="ECO:0000259" key="9">
    <source>
        <dbReference type="SMART" id="SM00848"/>
    </source>
</evidence>
<evidence type="ECO:0000313" key="10">
    <source>
        <dbReference type="EMBL" id="AGL33707.1"/>
    </source>
</evidence>
<dbReference type="InterPro" id="IPR013201">
    <property type="entry name" value="Prot_inhib_I29"/>
</dbReference>
<organism evidence="10">
    <name type="scientific">Sinonovacula constricta</name>
    <name type="common">Razor clam</name>
    <dbReference type="NCBI Taxonomy" id="98310"/>
    <lineage>
        <taxon>Eukaryota</taxon>
        <taxon>Metazoa</taxon>
        <taxon>Spiralia</taxon>
        <taxon>Lophotrochozoa</taxon>
        <taxon>Mollusca</taxon>
        <taxon>Bivalvia</taxon>
        <taxon>Autobranchia</taxon>
        <taxon>Heteroconchia</taxon>
        <taxon>Euheterodonta</taxon>
        <taxon>Imparidentia</taxon>
        <taxon>Neoheterodontei</taxon>
        <taxon>Cardiida</taxon>
        <taxon>Tellinoidea</taxon>
        <taxon>Solecurtidae</taxon>
        <taxon>Sinonovacula</taxon>
    </lineage>
</organism>
<accession>R4N047</accession>
<dbReference type="PROSITE" id="PS00639">
    <property type="entry name" value="THIOL_PROTEASE_HIS"/>
    <property type="match status" value="1"/>
</dbReference>
<feature type="domain" description="Cathepsin propeptide inhibitor" evidence="9">
    <location>
        <begin position="43"/>
        <end position="103"/>
    </location>
</feature>
<keyword evidence="6" id="KW-1015">Disulfide bond</keyword>
<feature type="chain" id="PRO_5018687689" evidence="7">
    <location>
        <begin position="22"/>
        <end position="346"/>
    </location>
</feature>
<keyword evidence="5" id="KW-0865">Zymogen</keyword>
<evidence type="ECO:0000256" key="2">
    <source>
        <dbReference type="ARBA" id="ARBA00022670"/>
    </source>
</evidence>
<evidence type="ECO:0000256" key="1">
    <source>
        <dbReference type="ARBA" id="ARBA00008455"/>
    </source>
</evidence>
<evidence type="ECO:0000259" key="8">
    <source>
        <dbReference type="SMART" id="SM00645"/>
    </source>
</evidence>
<sequence>MNHVARVSLLLVVAATAVVCAKVEVSDRLKFNADEEGRIDRLFQVFRETFDKKYDNVFEHLYRRSIFQDNLQYIEEHNRQFAKGKYSYTLGVNEFTDLKHEEFLELYTSRITIVTSINMSQVGSEYDVEVPDTVDWRTKGYVTPVKDQGQCGSCWAFSTTGSIEGQHAKKTGQLVSLSEQQLVDCSGRYGNKGCNGGNVNEAFKYVQAVGGIEKESSYPYERRGARCRFDRSLAVVQVLGYTNVPRNEASLKTAVGSVGPVSVAIDASQRSFQSYRSGIYNEMACSSTRLDHAVLAVGYGTEGTSDYWLVKNSWGTRWGIQGYIKMSRNKRNQCGIASDASYPKTS</sequence>
<keyword evidence="4" id="KW-0788">Thiol protease</keyword>
<dbReference type="InterPro" id="IPR025661">
    <property type="entry name" value="Pept_asp_AS"/>
</dbReference>